<evidence type="ECO:0000256" key="1">
    <source>
        <dbReference type="ARBA" id="ARBA00004370"/>
    </source>
</evidence>
<dbReference type="GeneID" id="10549153"/>
<dbReference type="PANTHER" id="PTHR11058:SF9">
    <property type="entry name" value="NADH-UBIQUINONE OXIDOREDUCTASE CHAIN 3"/>
    <property type="match status" value="1"/>
</dbReference>
<evidence type="ECO:0000256" key="6">
    <source>
        <dbReference type="ARBA" id="ARBA00022989"/>
    </source>
</evidence>
<comment type="catalytic activity">
    <reaction evidence="8 9">
        <text>a ubiquinone + NADH + 5 H(+)(in) = a ubiquinol + NAD(+) + 4 H(+)(out)</text>
        <dbReference type="Rhea" id="RHEA:29091"/>
        <dbReference type="Rhea" id="RHEA-COMP:9565"/>
        <dbReference type="Rhea" id="RHEA-COMP:9566"/>
        <dbReference type="ChEBI" id="CHEBI:15378"/>
        <dbReference type="ChEBI" id="CHEBI:16389"/>
        <dbReference type="ChEBI" id="CHEBI:17976"/>
        <dbReference type="ChEBI" id="CHEBI:57540"/>
        <dbReference type="ChEBI" id="CHEBI:57945"/>
        <dbReference type="EC" id="7.1.1.2"/>
    </reaction>
</comment>
<evidence type="ECO:0000256" key="5">
    <source>
        <dbReference type="ARBA" id="ARBA00022692"/>
    </source>
</evidence>
<keyword evidence="7 9" id="KW-0472">Membrane</keyword>
<keyword evidence="5 9" id="KW-0812">Transmembrane</keyword>
<dbReference type="GO" id="GO:0008137">
    <property type="term" value="F:NADH dehydrogenase (ubiquinone) activity"/>
    <property type="evidence" value="ECO:0007669"/>
    <property type="project" value="UniProtKB-UniRule"/>
</dbReference>
<dbReference type="GO" id="GO:0030964">
    <property type="term" value="C:NADH dehydrogenase complex"/>
    <property type="evidence" value="ECO:0007669"/>
    <property type="project" value="TreeGrafter"/>
</dbReference>
<feature type="transmembrane region" description="Helical" evidence="9">
    <location>
        <begin position="6"/>
        <end position="33"/>
    </location>
</feature>
<dbReference type="Gene3D" id="1.20.58.1610">
    <property type="entry name" value="NADH:ubiquinone/plastoquinone oxidoreductase, chain 3"/>
    <property type="match status" value="1"/>
</dbReference>
<protein>
    <recommendedName>
        <fullName evidence="3 9">NADH-ubiquinone oxidoreductase chain 3</fullName>
        <ecNumber evidence="9">7.1.1.2</ecNumber>
    </recommendedName>
</protein>
<keyword evidence="9 10" id="KW-0496">Mitochondrion</keyword>
<evidence type="ECO:0000256" key="7">
    <source>
        <dbReference type="ARBA" id="ARBA00023136"/>
    </source>
</evidence>
<feature type="transmembrane region" description="Helical" evidence="9">
    <location>
        <begin position="63"/>
        <end position="88"/>
    </location>
</feature>
<sequence>MKGGSVLILISMVCCVVLMMGLMVSGIGLVLGFRSMSKKELSSPFECGFDPVGSSRIGFSIRFFLILVLFVIFDFETVLVIPSVMWLTEGMEDNWSLFCFFGFLIMLFLSILFEMKEGVLQWKD</sequence>
<keyword evidence="9" id="KW-0830">Ubiquinone</keyword>
<evidence type="ECO:0000256" key="2">
    <source>
        <dbReference type="ARBA" id="ARBA00008472"/>
    </source>
</evidence>
<comment type="function">
    <text evidence="9">Core subunit of the mitochondrial membrane respiratory chain NADH dehydrogenase (Complex I) which catalyzes electron transfer from NADH through the respiratory chain, using ubiquinone as an electron acceptor. Essential for the catalytic activity of complex I.</text>
</comment>
<evidence type="ECO:0000313" key="10">
    <source>
        <dbReference type="EMBL" id="ADL62598.1"/>
    </source>
</evidence>
<dbReference type="GO" id="GO:0031966">
    <property type="term" value="C:mitochondrial membrane"/>
    <property type="evidence" value="ECO:0007669"/>
    <property type="project" value="UniProtKB-SubCell"/>
</dbReference>
<proteinExistence type="inferred from homology"/>
<keyword evidence="9" id="KW-0679">Respiratory chain</keyword>
<feature type="transmembrane region" description="Helical" evidence="9">
    <location>
        <begin position="94"/>
        <end position="113"/>
    </location>
</feature>
<reference evidence="10" key="1">
    <citation type="journal article" date="2011" name="Mol. Biol. Evol.">
        <title>Novel protein genes in animal mtDNA: a new sex determination system in freshwater mussels (Bivalvia: Unionoida)?</title>
        <authorList>
            <person name="Breton S."/>
            <person name="Stewart D.T."/>
            <person name="Shepardson S."/>
            <person name="Trdan R.J."/>
            <person name="Bogan A.E."/>
            <person name="Chapman E.G."/>
            <person name="Ruminas A.J."/>
            <person name="Piontkivska H."/>
            <person name="Hoeh W.R."/>
        </authorList>
    </citation>
    <scope>NUCLEOTIDE SEQUENCE</scope>
    <source>
        <strain evidence="10">14GCP2-88</strain>
    </source>
</reference>
<gene>
    <name evidence="10" type="primary">ND3</name>
</gene>
<name>F4ZG72_9BIVA</name>
<dbReference type="InterPro" id="IPR000440">
    <property type="entry name" value="NADH_UbQ/plastoQ_OxRdtase_su3"/>
</dbReference>
<evidence type="ECO:0000256" key="9">
    <source>
        <dbReference type="RuleBase" id="RU003640"/>
    </source>
</evidence>
<dbReference type="AlphaFoldDB" id="F4ZG72"/>
<evidence type="ECO:0000256" key="4">
    <source>
        <dbReference type="ARBA" id="ARBA00022448"/>
    </source>
</evidence>
<accession>F4ZG72</accession>
<dbReference type="InterPro" id="IPR038430">
    <property type="entry name" value="NDAH_ubi_oxred_su3_sf"/>
</dbReference>
<dbReference type="CTD" id="4537"/>
<organism evidence="10">
    <name type="scientific">Utterbackia peninsularis</name>
    <name type="common">peninsular floater</name>
    <dbReference type="NCBI Taxonomy" id="872316"/>
    <lineage>
        <taxon>Eukaryota</taxon>
        <taxon>Metazoa</taxon>
        <taxon>Spiralia</taxon>
        <taxon>Lophotrochozoa</taxon>
        <taxon>Mollusca</taxon>
        <taxon>Bivalvia</taxon>
        <taxon>Autobranchia</taxon>
        <taxon>Heteroconchia</taxon>
        <taxon>Palaeoheterodonta</taxon>
        <taxon>Unionida</taxon>
        <taxon>Unionoidea</taxon>
        <taxon>Unionidae</taxon>
        <taxon>Anodontinae</taxon>
        <taxon>Utterbackia</taxon>
    </lineage>
</organism>
<keyword evidence="9" id="KW-1278">Translocase</keyword>
<evidence type="ECO:0000256" key="3">
    <source>
        <dbReference type="ARBA" id="ARBA00021007"/>
    </source>
</evidence>
<comment type="similarity">
    <text evidence="2 9">Belongs to the complex I subunit 3 family.</text>
</comment>
<keyword evidence="6 9" id="KW-1133">Transmembrane helix</keyword>
<dbReference type="EMBL" id="HM856635">
    <property type="protein sequence ID" value="ADL62598.1"/>
    <property type="molecule type" value="Genomic_DNA"/>
</dbReference>
<evidence type="ECO:0000256" key="8">
    <source>
        <dbReference type="ARBA" id="ARBA00049551"/>
    </source>
</evidence>
<dbReference type="PANTHER" id="PTHR11058">
    <property type="entry name" value="NADH-UBIQUINONE OXIDOREDUCTASE CHAIN 3"/>
    <property type="match status" value="1"/>
</dbReference>
<dbReference type="Pfam" id="PF00507">
    <property type="entry name" value="Oxidored_q4"/>
    <property type="match status" value="1"/>
</dbReference>
<keyword evidence="9" id="KW-0520">NAD</keyword>
<geneLocation type="mitochondrion" evidence="10"/>
<keyword evidence="9" id="KW-0249">Electron transport</keyword>
<comment type="subcellular location">
    <subcellularLocation>
        <location evidence="1">Membrane</location>
    </subcellularLocation>
    <subcellularLocation>
        <location evidence="9">Mitochondrion membrane</location>
        <topology evidence="9">Multi-pass membrane protein</topology>
    </subcellularLocation>
</comment>
<dbReference type="EC" id="7.1.1.2" evidence="9"/>
<dbReference type="RefSeq" id="YP_004425005.1">
    <property type="nucleotide sequence ID" value="NC_015477.1"/>
</dbReference>
<keyword evidence="4 9" id="KW-0813">Transport</keyword>